<gene>
    <name evidence="1" type="ORF">BaRGS_00035765</name>
</gene>
<protein>
    <recommendedName>
        <fullName evidence="3">Sodefrin-like factor</fullName>
    </recommendedName>
</protein>
<comment type="caution">
    <text evidence="1">The sequence shown here is derived from an EMBL/GenBank/DDBJ whole genome shotgun (WGS) entry which is preliminary data.</text>
</comment>
<accession>A0ABD0JDR1</accession>
<feature type="non-terminal residue" evidence="1">
    <location>
        <position position="147"/>
    </location>
</feature>
<dbReference type="AlphaFoldDB" id="A0ABD0JDR1"/>
<sequence>MITIPKCQRFKSSASVWDRILRGWPIAGRLCQECMEDHGSQQYCTRNDVTRCKDYEPYCMNIVTVNTAGPNRVVTTVKTCATESVCKSEWWEKSRLSDECMSNRTEPPQGEDEIICNYCCQTADNASTACNFLGIPPPTERIVMERP</sequence>
<keyword evidence="2" id="KW-1185">Reference proteome</keyword>
<proteinExistence type="predicted"/>
<reference evidence="1 2" key="1">
    <citation type="journal article" date="2023" name="Sci. Data">
        <title>Genome assembly of the Korean intertidal mud-creeper Batillaria attramentaria.</title>
        <authorList>
            <person name="Patra A.K."/>
            <person name="Ho P.T."/>
            <person name="Jun S."/>
            <person name="Lee S.J."/>
            <person name="Kim Y."/>
            <person name="Won Y.J."/>
        </authorList>
    </citation>
    <scope>NUCLEOTIDE SEQUENCE [LARGE SCALE GENOMIC DNA]</scope>
    <source>
        <strain evidence="1">Wonlab-2016</strain>
    </source>
</reference>
<evidence type="ECO:0000313" key="2">
    <source>
        <dbReference type="Proteomes" id="UP001519460"/>
    </source>
</evidence>
<evidence type="ECO:0008006" key="3">
    <source>
        <dbReference type="Google" id="ProtNLM"/>
    </source>
</evidence>
<dbReference type="EMBL" id="JACVVK020000486">
    <property type="protein sequence ID" value="KAK7471602.1"/>
    <property type="molecule type" value="Genomic_DNA"/>
</dbReference>
<evidence type="ECO:0000313" key="1">
    <source>
        <dbReference type="EMBL" id="KAK7471602.1"/>
    </source>
</evidence>
<name>A0ABD0JDR1_9CAEN</name>
<dbReference type="Proteomes" id="UP001519460">
    <property type="component" value="Unassembled WGS sequence"/>
</dbReference>
<organism evidence="1 2">
    <name type="scientific">Batillaria attramentaria</name>
    <dbReference type="NCBI Taxonomy" id="370345"/>
    <lineage>
        <taxon>Eukaryota</taxon>
        <taxon>Metazoa</taxon>
        <taxon>Spiralia</taxon>
        <taxon>Lophotrochozoa</taxon>
        <taxon>Mollusca</taxon>
        <taxon>Gastropoda</taxon>
        <taxon>Caenogastropoda</taxon>
        <taxon>Sorbeoconcha</taxon>
        <taxon>Cerithioidea</taxon>
        <taxon>Batillariidae</taxon>
        <taxon>Batillaria</taxon>
    </lineage>
</organism>